<organism evidence="6 7">
    <name type="scientific">Candidatus Kuenenbacteria bacterium CG2_30_39_24</name>
    <dbReference type="NCBI Taxonomy" id="1805236"/>
    <lineage>
        <taxon>Bacteria</taxon>
        <taxon>Candidatus Kueneniibacteriota</taxon>
    </lineage>
</organism>
<evidence type="ECO:0000256" key="3">
    <source>
        <dbReference type="ARBA" id="ARBA00023054"/>
    </source>
</evidence>
<gene>
    <name evidence="6" type="ORF">AUK13_00425</name>
</gene>
<evidence type="ECO:0000256" key="1">
    <source>
        <dbReference type="ARBA" id="ARBA00003416"/>
    </source>
</evidence>
<dbReference type="PANTHER" id="PTHR30563">
    <property type="entry name" value="DNA RECOMBINATION PROTEIN RMUC"/>
    <property type="match status" value="1"/>
</dbReference>
<comment type="similarity">
    <text evidence="2">Belongs to the RmuC family.</text>
</comment>
<feature type="transmembrane region" description="Helical" evidence="5">
    <location>
        <begin position="6"/>
        <end position="24"/>
    </location>
</feature>
<dbReference type="PANTHER" id="PTHR30563:SF0">
    <property type="entry name" value="DNA RECOMBINATION PROTEIN RMUC"/>
    <property type="match status" value="1"/>
</dbReference>
<dbReference type="EMBL" id="MNYR01000008">
    <property type="protein sequence ID" value="OIP56694.1"/>
    <property type="molecule type" value="Genomic_DNA"/>
</dbReference>
<keyword evidence="5" id="KW-1133">Transmembrane helix</keyword>
<protein>
    <recommendedName>
        <fullName evidence="8">DNA recombination protein RmuC</fullName>
    </recommendedName>
</protein>
<dbReference type="Pfam" id="PF02646">
    <property type="entry name" value="RmuC"/>
    <property type="match status" value="1"/>
</dbReference>
<evidence type="ECO:0000313" key="6">
    <source>
        <dbReference type="EMBL" id="OIP56694.1"/>
    </source>
</evidence>
<keyword evidence="4" id="KW-0233">DNA recombination</keyword>
<keyword evidence="5" id="KW-0472">Membrane</keyword>
<proteinExistence type="inferred from homology"/>
<name>A0A1J5FM34_9BACT</name>
<accession>A0A1J5FM34</accession>
<evidence type="ECO:0008006" key="8">
    <source>
        <dbReference type="Google" id="ProtNLM"/>
    </source>
</evidence>
<comment type="function">
    <text evidence="1">Involved in DNA recombination.</text>
</comment>
<dbReference type="Proteomes" id="UP000183922">
    <property type="component" value="Unassembled WGS sequence"/>
</dbReference>
<evidence type="ECO:0000256" key="5">
    <source>
        <dbReference type="SAM" id="Phobius"/>
    </source>
</evidence>
<keyword evidence="3" id="KW-0175">Coiled coil</keyword>
<evidence type="ECO:0000256" key="4">
    <source>
        <dbReference type="ARBA" id="ARBA00023172"/>
    </source>
</evidence>
<sequence>MSTLFQIIILIVVITGFLAIIFMLSRKSGKDMGQDEKLKQVHEEISKIKDEMKGSLEKNLEFIQKQSWQTSNIVKDVTSKLEKLEATNKQVVSFADQLQNLEKVLTSSKNRGSLGEANLELILSNILPPQAYAMQYRFKDGEIVDAVVKIKNNLLPVDAKFSLENYRRIIAETNGEKKKELEHVFKNDLKKRIDETAKYIRPNEGTLDFAFMFIPAEGIYYDLLINEVGAIKVDTGGLIDYAFKEKKVIIVSPTTFAAYLQTVLQGLRALQIEESAKEIRQRVEELGKHIVNYDTYMQKLGNNLGTTVNAYNTAYKELNKIDKDVVKITAGEKKIEVLSIEKPRSIKE</sequence>
<dbReference type="GO" id="GO:0006310">
    <property type="term" value="P:DNA recombination"/>
    <property type="evidence" value="ECO:0007669"/>
    <property type="project" value="UniProtKB-KW"/>
</dbReference>
<dbReference type="InterPro" id="IPR003798">
    <property type="entry name" value="DNA_recombination_RmuC"/>
</dbReference>
<evidence type="ECO:0000313" key="7">
    <source>
        <dbReference type="Proteomes" id="UP000183922"/>
    </source>
</evidence>
<reference evidence="6 7" key="1">
    <citation type="journal article" date="2016" name="Environ. Microbiol.">
        <title>Genomic resolution of a cold subsurface aquifer community provides metabolic insights for novel microbes adapted to high CO concentrations.</title>
        <authorList>
            <person name="Probst A.J."/>
            <person name="Castelle C.J."/>
            <person name="Singh A."/>
            <person name="Brown C.T."/>
            <person name="Anantharaman K."/>
            <person name="Sharon I."/>
            <person name="Hug L.A."/>
            <person name="Burstein D."/>
            <person name="Emerson J.B."/>
            <person name="Thomas B.C."/>
            <person name="Banfield J.F."/>
        </authorList>
    </citation>
    <scope>NUCLEOTIDE SEQUENCE [LARGE SCALE GENOMIC DNA]</scope>
    <source>
        <strain evidence="6">CG2_30_39_24</strain>
    </source>
</reference>
<dbReference type="AlphaFoldDB" id="A0A1J5FM34"/>
<evidence type="ECO:0000256" key="2">
    <source>
        <dbReference type="ARBA" id="ARBA00009840"/>
    </source>
</evidence>
<keyword evidence="5" id="KW-0812">Transmembrane</keyword>
<comment type="caution">
    <text evidence="6">The sequence shown here is derived from an EMBL/GenBank/DDBJ whole genome shotgun (WGS) entry which is preliminary data.</text>
</comment>
<dbReference type="STRING" id="1805236.AUK13_00425"/>